<keyword evidence="11" id="KW-1185">Reference proteome</keyword>
<dbReference type="Pfam" id="PF01636">
    <property type="entry name" value="APH"/>
    <property type="match status" value="1"/>
</dbReference>
<dbReference type="KEGG" id="fho:H9Q81_03125"/>
<dbReference type="GO" id="GO:0005524">
    <property type="term" value="F:ATP binding"/>
    <property type="evidence" value="ECO:0007669"/>
    <property type="project" value="UniProtKB-KW"/>
</dbReference>
<evidence type="ECO:0000313" key="10">
    <source>
        <dbReference type="EMBL" id="QNM15845.1"/>
    </source>
</evidence>
<proteinExistence type="inferred from homology"/>
<evidence type="ECO:0000256" key="4">
    <source>
        <dbReference type="ARBA" id="ARBA00022741"/>
    </source>
</evidence>
<comment type="similarity">
    <text evidence="7">Belongs to the pseudomonas-type ThrB family.</text>
</comment>
<dbReference type="InterPro" id="IPR005280">
    <property type="entry name" value="Homoserine_kinase_II"/>
</dbReference>
<keyword evidence="8" id="KW-0812">Transmembrane</keyword>
<keyword evidence="8" id="KW-1133">Transmembrane helix</keyword>
<evidence type="ECO:0000313" key="11">
    <source>
        <dbReference type="Proteomes" id="UP000515913"/>
    </source>
</evidence>
<keyword evidence="2" id="KW-0808">Transferase</keyword>
<evidence type="ECO:0000256" key="8">
    <source>
        <dbReference type="SAM" id="Phobius"/>
    </source>
</evidence>
<organism evidence="10 11">
    <name type="scientific">Fusobacterium hominis</name>
    <dbReference type="NCBI Taxonomy" id="2764326"/>
    <lineage>
        <taxon>Bacteria</taxon>
        <taxon>Fusobacteriati</taxon>
        <taxon>Fusobacteriota</taxon>
        <taxon>Fusobacteriia</taxon>
        <taxon>Fusobacteriales</taxon>
        <taxon>Fusobacteriaceae</taxon>
        <taxon>Fusobacterium</taxon>
    </lineage>
</organism>
<dbReference type="PROSITE" id="PS50011">
    <property type="entry name" value="PROTEIN_KINASE_DOM"/>
    <property type="match status" value="1"/>
</dbReference>
<dbReference type="InterPro" id="IPR050249">
    <property type="entry name" value="Pseudomonas-type_ThrB"/>
</dbReference>
<keyword evidence="3" id="KW-0791">Threonine biosynthesis</keyword>
<keyword evidence="5 10" id="KW-0418">Kinase</keyword>
<dbReference type="Gene3D" id="3.30.200.20">
    <property type="entry name" value="Phosphorylase Kinase, domain 1"/>
    <property type="match status" value="1"/>
</dbReference>
<dbReference type="Gene3D" id="3.90.1200.10">
    <property type="match status" value="1"/>
</dbReference>
<evidence type="ECO:0000256" key="7">
    <source>
        <dbReference type="ARBA" id="ARBA00038240"/>
    </source>
</evidence>
<protein>
    <submittedName>
        <fullName evidence="10">Homoserine kinase</fullName>
    </submittedName>
</protein>
<dbReference type="InterPro" id="IPR002575">
    <property type="entry name" value="Aminoglycoside_PTrfase"/>
</dbReference>
<keyword evidence="6" id="KW-0067">ATP-binding</keyword>
<evidence type="ECO:0000256" key="6">
    <source>
        <dbReference type="ARBA" id="ARBA00022840"/>
    </source>
</evidence>
<dbReference type="InterPro" id="IPR011009">
    <property type="entry name" value="Kinase-like_dom_sf"/>
</dbReference>
<evidence type="ECO:0000259" key="9">
    <source>
        <dbReference type="PROSITE" id="PS50011"/>
    </source>
</evidence>
<keyword evidence="8" id="KW-0472">Membrane</keyword>
<reference evidence="10 11" key="1">
    <citation type="submission" date="2020-08" db="EMBL/GenBank/DDBJ databases">
        <authorList>
            <person name="Liu C."/>
            <person name="Sun Q."/>
        </authorList>
    </citation>
    <scope>NUCLEOTIDE SEQUENCE [LARGE SCALE GENOMIC DNA]</scope>
    <source>
        <strain evidence="10 11">NSJ-57</strain>
    </source>
</reference>
<feature type="domain" description="Protein kinase" evidence="9">
    <location>
        <begin position="23"/>
        <end position="306"/>
    </location>
</feature>
<dbReference type="GO" id="GO:0009088">
    <property type="term" value="P:threonine biosynthetic process"/>
    <property type="evidence" value="ECO:0007669"/>
    <property type="project" value="UniProtKB-KW"/>
</dbReference>
<dbReference type="Proteomes" id="UP000515913">
    <property type="component" value="Chromosome"/>
</dbReference>
<dbReference type="GO" id="GO:0004413">
    <property type="term" value="F:homoserine kinase activity"/>
    <property type="evidence" value="ECO:0007669"/>
    <property type="project" value="InterPro"/>
</dbReference>
<dbReference type="RefSeq" id="WP_187423122.1">
    <property type="nucleotide sequence ID" value="NZ_CP060637.1"/>
</dbReference>
<dbReference type="GO" id="GO:0004672">
    <property type="term" value="F:protein kinase activity"/>
    <property type="evidence" value="ECO:0007669"/>
    <property type="project" value="InterPro"/>
</dbReference>
<evidence type="ECO:0000256" key="2">
    <source>
        <dbReference type="ARBA" id="ARBA00022679"/>
    </source>
</evidence>
<dbReference type="CDD" id="cd05153">
    <property type="entry name" value="HomoserineK_II"/>
    <property type="match status" value="1"/>
</dbReference>
<dbReference type="InterPro" id="IPR000719">
    <property type="entry name" value="Prot_kinase_dom"/>
</dbReference>
<evidence type="ECO:0000256" key="5">
    <source>
        <dbReference type="ARBA" id="ARBA00022777"/>
    </source>
</evidence>
<dbReference type="PANTHER" id="PTHR21064">
    <property type="entry name" value="AMINOGLYCOSIDE PHOSPHOTRANSFERASE DOMAIN-CONTAINING PROTEIN-RELATED"/>
    <property type="match status" value="1"/>
</dbReference>
<name>A0A7G9GYG3_9FUSO</name>
<evidence type="ECO:0000256" key="1">
    <source>
        <dbReference type="ARBA" id="ARBA00022605"/>
    </source>
</evidence>
<sequence>MAVYTTLTQKDIEYILQEYNLMLNSFSEIKSGILNTNYFLSTNKGKYVLRIFEGERTFEDENLELEFLIKLNTVIPCCLPLKTKQNKNFLVFKDKMVALFYFIEGQPITKVNIENIKQIACYLGKLHSYSFGKRLDRKSRIDLNFYYNNIDFSKIDIDMRHKEIILTAYNRIKDIDYNHLPFGVIHNDIFPDNVFIDNNNIVGILDFNEAQTGPFIFDLAIVINYWIKIYNLDKAKETLFIDTFLLEYEKQRILTKEEKLLLPVAIINMALVFILLRIYKFHIEKKHNIFIENKCYSELIHLLSTH</sequence>
<keyword evidence="4" id="KW-0547">Nucleotide-binding</keyword>
<keyword evidence="1" id="KW-0028">Amino-acid biosynthesis</keyword>
<evidence type="ECO:0000256" key="3">
    <source>
        <dbReference type="ARBA" id="ARBA00022697"/>
    </source>
</evidence>
<accession>A0A7G9GYG3</accession>
<feature type="transmembrane region" description="Helical" evidence="8">
    <location>
        <begin position="260"/>
        <end position="279"/>
    </location>
</feature>
<dbReference type="EMBL" id="CP060637">
    <property type="protein sequence ID" value="QNM15845.1"/>
    <property type="molecule type" value="Genomic_DNA"/>
</dbReference>
<dbReference type="AlphaFoldDB" id="A0A7G9GYG3"/>
<gene>
    <name evidence="10" type="ORF">H9Q81_03125</name>
</gene>
<dbReference type="PANTHER" id="PTHR21064:SF6">
    <property type="entry name" value="AMINOGLYCOSIDE PHOSPHOTRANSFERASE DOMAIN-CONTAINING PROTEIN"/>
    <property type="match status" value="1"/>
</dbReference>
<dbReference type="SUPFAM" id="SSF56112">
    <property type="entry name" value="Protein kinase-like (PK-like)"/>
    <property type="match status" value="1"/>
</dbReference>